<evidence type="ECO:0000256" key="1">
    <source>
        <dbReference type="SAM" id="SignalP"/>
    </source>
</evidence>
<protein>
    <submittedName>
        <fullName evidence="2">Putative secreted protein</fullName>
    </submittedName>
</protein>
<evidence type="ECO:0000313" key="2">
    <source>
        <dbReference type="EMBL" id="MXU82760.1"/>
    </source>
</evidence>
<proteinExistence type="predicted"/>
<name>A0A6B0U1Z0_IXORI</name>
<accession>A0A6B0U1Z0</accession>
<feature type="chain" id="PRO_5025610636" evidence="1">
    <location>
        <begin position="21"/>
        <end position="71"/>
    </location>
</feature>
<dbReference type="AlphaFoldDB" id="A0A6B0U1Z0"/>
<keyword evidence="1" id="KW-0732">Signal</keyword>
<feature type="signal peptide" evidence="1">
    <location>
        <begin position="1"/>
        <end position="20"/>
    </location>
</feature>
<organism evidence="2">
    <name type="scientific">Ixodes ricinus</name>
    <name type="common">Common tick</name>
    <name type="synonym">Acarus ricinus</name>
    <dbReference type="NCBI Taxonomy" id="34613"/>
    <lineage>
        <taxon>Eukaryota</taxon>
        <taxon>Metazoa</taxon>
        <taxon>Ecdysozoa</taxon>
        <taxon>Arthropoda</taxon>
        <taxon>Chelicerata</taxon>
        <taxon>Arachnida</taxon>
        <taxon>Acari</taxon>
        <taxon>Parasitiformes</taxon>
        <taxon>Ixodida</taxon>
        <taxon>Ixodoidea</taxon>
        <taxon>Ixodidae</taxon>
        <taxon>Ixodinae</taxon>
        <taxon>Ixodes</taxon>
    </lineage>
</organism>
<sequence length="71" mass="7506">MEAYTSAIFSLACLFASALSALLSTSSITAQSYFLRNFKHDRIVPASLRTLSVAASSLIFVTNGNADSVSV</sequence>
<dbReference type="EMBL" id="GIFC01000677">
    <property type="protein sequence ID" value="MXU82760.1"/>
    <property type="molecule type" value="Transcribed_RNA"/>
</dbReference>
<reference evidence="2" key="1">
    <citation type="submission" date="2019-12" db="EMBL/GenBank/DDBJ databases">
        <title>An insight into the sialome of adult female Ixodes ricinus ticks feeding for 6 days.</title>
        <authorList>
            <person name="Perner J."/>
            <person name="Ribeiro J.M.C."/>
        </authorList>
    </citation>
    <scope>NUCLEOTIDE SEQUENCE</scope>
    <source>
        <strain evidence="2">Semi-engorged</strain>
        <tissue evidence="2">Salivary glands</tissue>
    </source>
</reference>